<keyword evidence="1" id="KW-0812">Transmembrane</keyword>
<dbReference type="InterPro" id="IPR003675">
    <property type="entry name" value="Rce1/LyrA-like_dom"/>
</dbReference>
<name>A0A1F5ZHV5_9BACT</name>
<comment type="caution">
    <text evidence="3">The sequence shown here is derived from an EMBL/GenBank/DDBJ whole genome shotgun (WGS) entry which is preliminary data.</text>
</comment>
<dbReference type="STRING" id="1798370.A2Z00_03285"/>
<keyword evidence="1" id="KW-1133">Transmembrane helix</keyword>
<evidence type="ECO:0000259" key="2">
    <source>
        <dbReference type="Pfam" id="PF02517"/>
    </source>
</evidence>
<reference evidence="3 4" key="1">
    <citation type="journal article" date="2016" name="Nat. Commun.">
        <title>Thousands of microbial genomes shed light on interconnected biogeochemical processes in an aquifer system.</title>
        <authorList>
            <person name="Anantharaman K."/>
            <person name="Brown C.T."/>
            <person name="Hug L.A."/>
            <person name="Sharon I."/>
            <person name="Castelle C.J."/>
            <person name="Probst A.J."/>
            <person name="Thomas B.C."/>
            <person name="Singh A."/>
            <person name="Wilkins M.J."/>
            <person name="Karaoz U."/>
            <person name="Brodie E.L."/>
            <person name="Williams K.H."/>
            <person name="Hubbard S.S."/>
            <person name="Banfield J.F."/>
        </authorList>
    </citation>
    <scope>NUCLEOTIDE SEQUENCE [LARGE SCALE GENOMIC DNA]</scope>
</reference>
<keyword evidence="1" id="KW-0472">Membrane</keyword>
<dbReference type="InterPro" id="IPR052710">
    <property type="entry name" value="CAAX_protease"/>
</dbReference>
<dbReference type="Pfam" id="PF02517">
    <property type="entry name" value="Rce1-like"/>
    <property type="match status" value="1"/>
</dbReference>
<dbReference type="EMBL" id="MFIZ01000005">
    <property type="protein sequence ID" value="OGG12030.1"/>
    <property type="molecule type" value="Genomic_DNA"/>
</dbReference>
<evidence type="ECO:0000313" key="3">
    <source>
        <dbReference type="EMBL" id="OGG12030.1"/>
    </source>
</evidence>
<feature type="domain" description="CAAX prenyl protease 2/Lysostaphin resistance protein A-like" evidence="2">
    <location>
        <begin position="83"/>
        <end position="181"/>
    </location>
</feature>
<feature type="transmembrane region" description="Helical" evidence="1">
    <location>
        <begin position="145"/>
        <end position="164"/>
    </location>
</feature>
<dbReference type="AlphaFoldDB" id="A0A1F5ZHV5"/>
<accession>A0A1F5ZHV5</accession>
<proteinExistence type="predicted"/>
<feature type="transmembrane region" description="Helical" evidence="1">
    <location>
        <begin position="45"/>
        <end position="65"/>
    </location>
</feature>
<sequence length="187" mass="21262">MPEWVDEFISKPIVFVLPVLWYVLKKEKDTLESIGLTLKNFFPSVYIGLGFGMVFAVEGLLAHIIKYQKFDVTPITAFQQYGFFLLILSVATAFSEELLCRGFIFSRVYRKTNNLPLAALVSTILFLLLHVPILVTVNKLTGTTLALYFVTDFVLGFANSILYYNTKSLVAPILVHLFWNMTVSLYL</sequence>
<dbReference type="GO" id="GO:0080120">
    <property type="term" value="P:CAAX-box protein maturation"/>
    <property type="evidence" value="ECO:0007669"/>
    <property type="project" value="UniProtKB-ARBA"/>
</dbReference>
<dbReference type="PANTHER" id="PTHR36435:SF1">
    <property type="entry name" value="CAAX AMINO TERMINAL PROTEASE FAMILY PROTEIN"/>
    <property type="match status" value="1"/>
</dbReference>
<dbReference type="PANTHER" id="PTHR36435">
    <property type="entry name" value="SLR1288 PROTEIN"/>
    <property type="match status" value="1"/>
</dbReference>
<organism evidence="3 4">
    <name type="scientific">Candidatus Gottesmanbacteria bacterium RBG_13_45_10</name>
    <dbReference type="NCBI Taxonomy" id="1798370"/>
    <lineage>
        <taxon>Bacteria</taxon>
        <taxon>Candidatus Gottesmaniibacteriota</taxon>
    </lineage>
</organism>
<dbReference type="Proteomes" id="UP000177268">
    <property type="component" value="Unassembled WGS sequence"/>
</dbReference>
<evidence type="ECO:0000313" key="4">
    <source>
        <dbReference type="Proteomes" id="UP000177268"/>
    </source>
</evidence>
<feature type="transmembrane region" description="Helical" evidence="1">
    <location>
        <begin position="115"/>
        <end position="133"/>
    </location>
</feature>
<feature type="transmembrane region" description="Helical" evidence="1">
    <location>
        <begin position="77"/>
        <end position="94"/>
    </location>
</feature>
<evidence type="ECO:0000256" key="1">
    <source>
        <dbReference type="SAM" id="Phobius"/>
    </source>
</evidence>
<protein>
    <recommendedName>
        <fullName evidence="2">CAAX prenyl protease 2/Lysostaphin resistance protein A-like domain-containing protein</fullName>
    </recommendedName>
</protein>
<gene>
    <name evidence="3" type="ORF">A2Z00_03285</name>
</gene>
<feature type="transmembrane region" description="Helical" evidence="1">
    <location>
        <begin position="6"/>
        <end position="24"/>
    </location>
</feature>
<dbReference type="GO" id="GO:0004175">
    <property type="term" value="F:endopeptidase activity"/>
    <property type="evidence" value="ECO:0007669"/>
    <property type="project" value="UniProtKB-ARBA"/>
</dbReference>